<dbReference type="Gene3D" id="3.40.30.10">
    <property type="entry name" value="Glutaredoxin"/>
    <property type="match status" value="1"/>
</dbReference>
<dbReference type="STRING" id="247279.NIES1031_09745"/>
<dbReference type="EMBL" id="MRCC01000007">
    <property type="protein sequence ID" value="OKH27002.1"/>
    <property type="molecule type" value="Genomic_DNA"/>
</dbReference>
<name>A0A1U7HTT9_9CHRO</name>
<evidence type="ECO:0000313" key="1">
    <source>
        <dbReference type="EMBL" id="OKH27002.1"/>
    </source>
</evidence>
<comment type="caution">
    <text evidence="1">The sequence shown here is derived from an EMBL/GenBank/DDBJ whole genome shotgun (WGS) entry which is preliminary data.</text>
</comment>
<dbReference type="RefSeq" id="WP_073549219.1">
    <property type="nucleotide sequence ID" value="NZ_CAWMVK010000041.1"/>
</dbReference>
<organism evidence="1 2">
    <name type="scientific">Chroogloeocystis siderophila 5.2 s.c.1</name>
    <dbReference type="NCBI Taxonomy" id="247279"/>
    <lineage>
        <taxon>Bacteria</taxon>
        <taxon>Bacillati</taxon>
        <taxon>Cyanobacteriota</taxon>
        <taxon>Cyanophyceae</taxon>
        <taxon>Oscillatoriophycideae</taxon>
        <taxon>Chroococcales</taxon>
        <taxon>Chroococcaceae</taxon>
        <taxon>Chroogloeocystis</taxon>
    </lineage>
</organism>
<dbReference type="CDD" id="cd03062">
    <property type="entry name" value="TRX_Fd_Sucrase"/>
    <property type="match status" value="1"/>
</dbReference>
<reference evidence="1 2" key="1">
    <citation type="submission" date="2016-11" db="EMBL/GenBank/DDBJ databases">
        <title>Draft Genome Sequences of Nine Cyanobacterial Strains from Diverse Habitats.</title>
        <authorList>
            <person name="Zhu T."/>
            <person name="Hou S."/>
            <person name="Lu X."/>
            <person name="Hess W.R."/>
        </authorList>
    </citation>
    <scope>NUCLEOTIDE SEQUENCE [LARGE SCALE GENOMIC DNA]</scope>
    <source>
        <strain evidence="1 2">5.2 s.c.1</strain>
    </source>
</reference>
<dbReference type="InterPro" id="IPR009737">
    <property type="entry name" value="Aim32/Apd1-like"/>
</dbReference>
<gene>
    <name evidence="1" type="ORF">NIES1031_09745</name>
</gene>
<dbReference type="AlphaFoldDB" id="A0A1U7HTT9"/>
<proteinExistence type="predicted"/>
<dbReference type="Pfam" id="PF06999">
    <property type="entry name" value="Suc_Fer-like"/>
    <property type="match status" value="1"/>
</dbReference>
<dbReference type="PIRSF" id="PIRSF035042">
    <property type="entry name" value="UCP035042_thirdx"/>
    <property type="match status" value="1"/>
</dbReference>
<keyword evidence="2" id="KW-1185">Reference proteome</keyword>
<dbReference type="OrthoDB" id="3399139at2"/>
<protein>
    <submittedName>
        <fullName evidence="1">Sucrase ferredoxin</fullName>
    </submittedName>
</protein>
<dbReference type="InterPro" id="IPR036249">
    <property type="entry name" value="Thioredoxin-like_sf"/>
</dbReference>
<evidence type="ECO:0000313" key="2">
    <source>
        <dbReference type="Proteomes" id="UP000185984"/>
    </source>
</evidence>
<accession>A0A1U7HTT9</accession>
<dbReference type="Proteomes" id="UP000185984">
    <property type="component" value="Unassembled WGS sequence"/>
</dbReference>
<dbReference type="InterPro" id="IPR010350">
    <property type="entry name" value="Aim32/Apd1-like_bac"/>
</dbReference>
<dbReference type="SUPFAM" id="SSF52833">
    <property type="entry name" value="Thioredoxin-like"/>
    <property type="match status" value="1"/>
</dbReference>
<sequence length="332" mass="38512">MTKLTLRNCRFCTEVAKQNGEDPIGTTETYDHWLIFELPLPWAKTIWMEPNPVPQHIHEALAIVWQENVRLRPLAIAPDREYSQPDRMRVLYYARPAGAFARLTKYEYLLPLDAVASLVLALFKQPEQLATFAAYQQDTQHIRDLLVCTHGNVDAACARFGYPIYRQLRQQYASQSLRVWRCSHFGYHQFAPTLLDMPEGRCWGKLEPSVLELLVHRSSSVTGLRPYYQGWTGLTKFEQIAEREILMLEGWAWLDYFKQGKVLAVDETNIEPDWVEVQIYFASPDGSISGTYQARIELSSRVTTAWWTSSYDDDEPLVEVKQYRVSRLVKVI</sequence>